<dbReference type="GeneID" id="55476491"/>
<dbReference type="HOGENOM" id="CLU_037405_0_0_9"/>
<feature type="region of interest" description="Disordered" evidence="3">
    <location>
        <begin position="276"/>
        <end position="296"/>
    </location>
</feature>
<dbReference type="Pfam" id="PF12733">
    <property type="entry name" value="Cadherin-like"/>
    <property type="match status" value="1"/>
</dbReference>
<proteinExistence type="predicted"/>
<dbReference type="OrthoDB" id="1901107at2"/>
<dbReference type="InterPro" id="IPR018337">
    <property type="entry name" value="Cell_wall/Cho-bd_repeat"/>
</dbReference>
<dbReference type="Pfam" id="PF19127">
    <property type="entry name" value="Choline_bind_3"/>
    <property type="match status" value="1"/>
</dbReference>
<dbReference type="KEGG" id="csb:CLSA_c42110"/>
<dbReference type="RefSeq" id="WP_022750168.1">
    <property type="nucleotide sequence ID" value="NC_022571.1"/>
</dbReference>
<evidence type="ECO:0000256" key="3">
    <source>
        <dbReference type="SAM" id="MobiDB-lite"/>
    </source>
</evidence>
<name>U5MZR8_CLOSA</name>
<keyword evidence="1" id="KW-0677">Repeat</keyword>
<dbReference type="Proteomes" id="UP000017118">
    <property type="component" value="Chromosome"/>
</dbReference>
<evidence type="ECO:0000313" key="6">
    <source>
        <dbReference type="EMBL" id="AGX45171.1"/>
    </source>
</evidence>
<dbReference type="PATRIC" id="fig|1345695.10.peg.2104"/>
<feature type="signal peptide" evidence="4">
    <location>
        <begin position="1"/>
        <end position="21"/>
    </location>
</feature>
<dbReference type="Pfam" id="PF01473">
    <property type="entry name" value="Choline_bind_1"/>
    <property type="match status" value="1"/>
</dbReference>
<dbReference type="eggNOG" id="COG5263">
    <property type="taxonomic scope" value="Bacteria"/>
</dbReference>
<evidence type="ECO:0000256" key="2">
    <source>
        <dbReference type="PROSITE-ProRule" id="PRU00591"/>
    </source>
</evidence>
<feature type="chain" id="PRO_5038564491" evidence="4">
    <location>
        <begin position="22"/>
        <end position="405"/>
    </location>
</feature>
<evidence type="ECO:0000259" key="5">
    <source>
        <dbReference type="Pfam" id="PF12733"/>
    </source>
</evidence>
<feature type="domain" description="Cadherin-like beta-sandwich-like" evidence="5">
    <location>
        <begin position="187"/>
        <end position="278"/>
    </location>
</feature>
<feature type="compositionally biased region" description="Low complexity" evidence="3">
    <location>
        <begin position="280"/>
        <end position="296"/>
    </location>
</feature>
<dbReference type="InterPro" id="IPR025883">
    <property type="entry name" value="Cadherin-like_domain"/>
</dbReference>
<reference evidence="6 7" key="1">
    <citation type="journal article" date="2013" name="Genome Announc.">
        <title>Complete Genome Sequence of the Solvent Producer Clostridium saccharobutylicum NCP262 (DSM 13864).</title>
        <authorList>
            <person name="Poehlein A."/>
            <person name="Hartwich K."/>
            <person name="Krabben P."/>
            <person name="Ehrenreich A."/>
            <person name="Liebl W."/>
            <person name="Durre P."/>
            <person name="Gottschalk G."/>
            <person name="Daniel R."/>
        </authorList>
    </citation>
    <scope>NUCLEOTIDE SEQUENCE [LARGE SCALE GENOMIC DNA]</scope>
    <source>
        <strain evidence="6">DSM 13864</strain>
    </source>
</reference>
<keyword evidence="4" id="KW-0732">Signal</keyword>
<keyword evidence="7" id="KW-1185">Reference proteome</keyword>
<dbReference type="SUPFAM" id="SSF69360">
    <property type="entry name" value="Cell wall binding repeat"/>
    <property type="match status" value="1"/>
</dbReference>
<evidence type="ECO:0000256" key="4">
    <source>
        <dbReference type="SAM" id="SignalP"/>
    </source>
</evidence>
<sequence>MKKNVIKIVALALAVSGAVTLAPTELNLGMKAAYAAETNSSELSSLKLETNSGSTIRCYDDKGYDSDDKVDSNDMKYDIQYYAKTNSKKIKVKIDGVNDKYVRVFTNDSSSSKGQKANKSISLDSSTTKLTVRVYSEEPDKDNPKYSDKENKLYDYTIKVKYTGNNNDNNDNDDDNDSSDYDDIYLDDLTLTYSGDDIDFDFDKETTSYDIKVKKDVSYVKVMAEPEDHDYKVRVNDSAVHEDDDYEKKVTLDEGKNTIKVKITNDDDERVYTLNITRGSSSSTNTSSDSTSTDDTTVVNANGWSIQNGQVCYLDENGNRKTGWLELESDWYYLSFDGVRKTGWQNINGNWYHMDEQGKMQTGWFKDWNGTWYYLKPYSDGTKGAMLHDTYVGGYRLGSDGAWVR</sequence>
<evidence type="ECO:0000313" key="7">
    <source>
        <dbReference type="Proteomes" id="UP000017118"/>
    </source>
</evidence>
<evidence type="ECO:0000256" key="1">
    <source>
        <dbReference type="ARBA" id="ARBA00022737"/>
    </source>
</evidence>
<feature type="repeat" description="Cell wall-binding" evidence="2">
    <location>
        <begin position="341"/>
        <end position="360"/>
    </location>
</feature>
<protein>
    <submittedName>
        <fullName evidence="6">Putative cell wall binding protein</fullName>
    </submittedName>
</protein>
<dbReference type="AlphaFoldDB" id="U5MZR8"/>
<organism evidence="6 7">
    <name type="scientific">Clostridium saccharobutylicum DSM 13864</name>
    <dbReference type="NCBI Taxonomy" id="1345695"/>
    <lineage>
        <taxon>Bacteria</taxon>
        <taxon>Bacillati</taxon>
        <taxon>Bacillota</taxon>
        <taxon>Clostridia</taxon>
        <taxon>Eubacteriales</taxon>
        <taxon>Clostridiaceae</taxon>
        <taxon>Clostridium</taxon>
    </lineage>
</organism>
<gene>
    <name evidence="6" type="ORF">CLSA_c42110</name>
</gene>
<dbReference type="Gene3D" id="2.10.270.10">
    <property type="entry name" value="Cholin Binding"/>
    <property type="match status" value="1"/>
</dbReference>
<accession>U5MZR8</accession>
<dbReference type="PROSITE" id="PS51170">
    <property type="entry name" value="CW"/>
    <property type="match status" value="1"/>
</dbReference>
<dbReference type="EMBL" id="CP006721">
    <property type="protein sequence ID" value="AGX45171.1"/>
    <property type="molecule type" value="Genomic_DNA"/>
</dbReference>